<evidence type="ECO:0000313" key="2">
    <source>
        <dbReference type="EMBL" id="CAL1616371.1"/>
    </source>
</evidence>
<gene>
    <name evidence="2" type="ORF">KC01_LOCUS42139</name>
</gene>
<dbReference type="EMBL" id="OZ035831">
    <property type="protein sequence ID" value="CAL1616371.1"/>
    <property type="molecule type" value="Genomic_DNA"/>
</dbReference>
<feature type="transmembrane region" description="Helical" evidence="1">
    <location>
        <begin position="68"/>
        <end position="94"/>
    </location>
</feature>
<keyword evidence="3" id="KW-1185">Reference proteome</keyword>
<sequence length="95" mass="10527">MGGLGFPAERFGPVRWRWMEMRLLGAVTRHMSHYSGSHKRGCSTGQRRASSHMLIDPELSVLPGLRKLWCGCVWLGSAGAVLNVINLSLFGYVVL</sequence>
<reference evidence="2 3" key="1">
    <citation type="submission" date="2024-04" db="EMBL/GenBank/DDBJ databases">
        <authorList>
            <person name="Waldvogel A.-M."/>
            <person name="Schoenle A."/>
        </authorList>
    </citation>
    <scope>NUCLEOTIDE SEQUENCE [LARGE SCALE GENOMIC DNA]</scope>
</reference>
<organism evidence="2 3">
    <name type="scientific">Knipowitschia caucasica</name>
    <name type="common">Caucasian dwarf goby</name>
    <name type="synonym">Pomatoschistus caucasicus</name>
    <dbReference type="NCBI Taxonomy" id="637954"/>
    <lineage>
        <taxon>Eukaryota</taxon>
        <taxon>Metazoa</taxon>
        <taxon>Chordata</taxon>
        <taxon>Craniata</taxon>
        <taxon>Vertebrata</taxon>
        <taxon>Euteleostomi</taxon>
        <taxon>Actinopterygii</taxon>
        <taxon>Neopterygii</taxon>
        <taxon>Teleostei</taxon>
        <taxon>Neoteleostei</taxon>
        <taxon>Acanthomorphata</taxon>
        <taxon>Gobiaria</taxon>
        <taxon>Gobiiformes</taxon>
        <taxon>Gobioidei</taxon>
        <taxon>Gobiidae</taxon>
        <taxon>Gobiinae</taxon>
        <taxon>Knipowitschia</taxon>
    </lineage>
</organism>
<accession>A0AAV2MTV6</accession>
<proteinExistence type="predicted"/>
<keyword evidence="1" id="KW-1133">Transmembrane helix</keyword>
<protein>
    <submittedName>
        <fullName evidence="2">Uncharacterized protein</fullName>
    </submittedName>
</protein>
<evidence type="ECO:0000313" key="3">
    <source>
        <dbReference type="Proteomes" id="UP001497482"/>
    </source>
</evidence>
<dbReference type="AlphaFoldDB" id="A0AAV2MTV6"/>
<dbReference type="Proteomes" id="UP001497482">
    <property type="component" value="Chromosome 9"/>
</dbReference>
<name>A0AAV2MTV6_KNICA</name>
<keyword evidence="1" id="KW-0812">Transmembrane</keyword>
<evidence type="ECO:0000256" key="1">
    <source>
        <dbReference type="SAM" id="Phobius"/>
    </source>
</evidence>
<keyword evidence="1" id="KW-0472">Membrane</keyword>